<evidence type="ECO:0000313" key="2">
    <source>
        <dbReference type="Proteomes" id="UP000281549"/>
    </source>
</evidence>
<sequence>SLTRFIKKFNLCRNNFDNSRFCRTKTHDRIQTSTCQKKEMLVKYKCKFKETTAEMSELFDLCLNDIKKVEPIVRTAHWAASQSIIVHSMLVDYLYCPINPINVPFPIFFEDYGVSKVPDFIQKGELNVNHYRDDDSNLLNSIRFKDACDHEHFEIFSKMAQACLDYHISIECLPEMQCRHFWWELLKPIFPTHQGYLVRLEYREDRIATYKLKKYIDNLISLQSCFGEIKVCAIEASGLNRTLMNDIRKIMLTLRSILLDMLYSVKDVTAEDLEKLTAHGMLISGMQVQFFVRCVSSILFYLEDWIITLNDSISIDMSSRSDDFTTNADDELLDLEWEVNINRKVEEISDLIYSKTYREEFNLQKLDDLNLRNESWEDLGPKLDKLFHGCSKIKESAKILIF</sequence>
<accession>A0A4P9YJW4</accession>
<name>A0A4P9YJW4_ROZAC</name>
<feature type="non-terminal residue" evidence="1">
    <location>
        <position position="1"/>
    </location>
</feature>
<gene>
    <name evidence="1" type="ORF">ROZALSC1DRAFT_28572</name>
</gene>
<reference evidence="2" key="1">
    <citation type="journal article" date="2018" name="Nat. Microbiol.">
        <title>Leveraging single-cell genomics to expand the fungal tree of life.</title>
        <authorList>
            <person name="Ahrendt S.R."/>
            <person name="Quandt C.A."/>
            <person name="Ciobanu D."/>
            <person name="Clum A."/>
            <person name="Salamov A."/>
            <person name="Andreopoulos B."/>
            <person name="Cheng J.F."/>
            <person name="Woyke T."/>
            <person name="Pelin A."/>
            <person name="Henrissat B."/>
            <person name="Reynolds N.K."/>
            <person name="Benny G.L."/>
            <person name="Smith M.E."/>
            <person name="James T.Y."/>
            <person name="Grigoriev I.V."/>
        </authorList>
    </citation>
    <scope>NUCLEOTIDE SEQUENCE [LARGE SCALE GENOMIC DNA]</scope>
    <source>
        <strain evidence="2">CSF55</strain>
    </source>
</reference>
<organism evidence="1 2">
    <name type="scientific">Rozella allomycis (strain CSF55)</name>
    <dbReference type="NCBI Taxonomy" id="988480"/>
    <lineage>
        <taxon>Eukaryota</taxon>
        <taxon>Fungi</taxon>
        <taxon>Fungi incertae sedis</taxon>
        <taxon>Cryptomycota</taxon>
        <taxon>Cryptomycota incertae sedis</taxon>
        <taxon>Rozella</taxon>
    </lineage>
</organism>
<evidence type="ECO:0000313" key="1">
    <source>
        <dbReference type="EMBL" id="RKP19883.1"/>
    </source>
</evidence>
<proteinExistence type="predicted"/>
<dbReference type="AlphaFoldDB" id="A0A4P9YJW4"/>
<dbReference type="EMBL" id="ML005144">
    <property type="protein sequence ID" value="RKP19883.1"/>
    <property type="molecule type" value="Genomic_DNA"/>
</dbReference>
<dbReference type="Proteomes" id="UP000281549">
    <property type="component" value="Unassembled WGS sequence"/>
</dbReference>
<protein>
    <submittedName>
        <fullName evidence="1">Uncharacterized protein</fullName>
    </submittedName>
</protein>